<accession>A0A4R2QYD9</accession>
<feature type="compositionally biased region" description="Basic and acidic residues" evidence="1">
    <location>
        <begin position="7"/>
        <end position="19"/>
    </location>
</feature>
<dbReference type="EMBL" id="SLXQ01000003">
    <property type="protein sequence ID" value="TCP54209.1"/>
    <property type="molecule type" value="Genomic_DNA"/>
</dbReference>
<feature type="transmembrane region" description="Helical" evidence="2">
    <location>
        <begin position="103"/>
        <end position="124"/>
    </location>
</feature>
<evidence type="ECO:0000256" key="1">
    <source>
        <dbReference type="SAM" id="MobiDB-lite"/>
    </source>
</evidence>
<evidence type="ECO:0000256" key="2">
    <source>
        <dbReference type="SAM" id="Phobius"/>
    </source>
</evidence>
<dbReference type="AlphaFoldDB" id="A0A4R2QYD9"/>
<protein>
    <recommendedName>
        <fullName evidence="5">YGGT family protein</fullName>
    </recommendedName>
</protein>
<keyword evidence="4" id="KW-1185">Reference proteome</keyword>
<organism evidence="3 4">
    <name type="scientific">Tamaricihabitans halophyticus</name>
    <dbReference type="NCBI Taxonomy" id="1262583"/>
    <lineage>
        <taxon>Bacteria</taxon>
        <taxon>Bacillati</taxon>
        <taxon>Actinomycetota</taxon>
        <taxon>Actinomycetes</taxon>
        <taxon>Pseudonocardiales</taxon>
        <taxon>Pseudonocardiaceae</taxon>
        <taxon>Tamaricihabitans</taxon>
    </lineage>
</organism>
<reference evidence="3 4" key="1">
    <citation type="submission" date="2019-03" db="EMBL/GenBank/DDBJ databases">
        <title>Genomic Encyclopedia of Type Strains, Phase IV (KMG-IV): sequencing the most valuable type-strain genomes for metagenomic binning, comparative biology and taxonomic classification.</title>
        <authorList>
            <person name="Goeker M."/>
        </authorList>
    </citation>
    <scope>NUCLEOTIDE SEQUENCE [LARGE SCALE GENOMIC DNA]</scope>
    <source>
        <strain evidence="3 4">DSM 45765</strain>
    </source>
</reference>
<keyword evidence="2" id="KW-0812">Transmembrane</keyword>
<keyword evidence="2" id="KW-0472">Membrane</keyword>
<evidence type="ECO:0000313" key="3">
    <source>
        <dbReference type="EMBL" id="TCP54209.1"/>
    </source>
</evidence>
<evidence type="ECO:0000313" key="4">
    <source>
        <dbReference type="Proteomes" id="UP000294911"/>
    </source>
</evidence>
<feature type="region of interest" description="Disordered" evidence="1">
    <location>
        <begin position="1"/>
        <end position="28"/>
    </location>
</feature>
<comment type="caution">
    <text evidence="3">The sequence shown here is derived from an EMBL/GenBank/DDBJ whole genome shotgun (WGS) entry which is preliminary data.</text>
</comment>
<dbReference type="Proteomes" id="UP000294911">
    <property type="component" value="Unassembled WGS sequence"/>
</dbReference>
<evidence type="ECO:0008006" key="5">
    <source>
        <dbReference type="Google" id="ProtNLM"/>
    </source>
</evidence>
<gene>
    <name evidence="3" type="ORF">EV191_103252</name>
</gene>
<proteinExistence type="predicted"/>
<feature type="transmembrane region" description="Helical" evidence="2">
    <location>
        <begin position="45"/>
        <end position="66"/>
    </location>
</feature>
<sequence>MTEEPESTDKPEADAEATTHIRRAKRQPPNWTQLRERGAGILAAVLRWVGLVFAVILVAHIILVIGEANPDNWITMTVADLAGPLSIGFQDLFIIADQKLELLVNYGLAAIFWLVVSAIAARIVRRLGGSSL</sequence>
<name>A0A4R2QYD9_9PSEU</name>
<keyword evidence="2" id="KW-1133">Transmembrane helix</keyword>